<keyword evidence="3 6" id="KW-0812">Transmembrane</keyword>
<dbReference type="RefSeq" id="WP_011810715.1">
    <property type="nucleotide sequence ID" value="NC_008786.1"/>
</dbReference>
<accession>A1WM62</accession>
<evidence type="ECO:0000259" key="7">
    <source>
        <dbReference type="PROSITE" id="PS50156"/>
    </source>
</evidence>
<keyword evidence="9" id="KW-1185">Reference proteome</keyword>
<feature type="transmembrane region" description="Helical" evidence="6">
    <location>
        <begin position="415"/>
        <end position="433"/>
    </location>
</feature>
<dbReference type="InterPro" id="IPR033399">
    <property type="entry name" value="TP_0789-like"/>
</dbReference>
<evidence type="ECO:0000313" key="9">
    <source>
        <dbReference type="Proteomes" id="UP000000374"/>
    </source>
</evidence>
<dbReference type="PROSITE" id="PS50156">
    <property type="entry name" value="SSD"/>
    <property type="match status" value="1"/>
</dbReference>
<comment type="subcellular location">
    <subcellularLocation>
        <location evidence="1">Cell membrane</location>
        <topology evidence="1">Multi-pass membrane protein</topology>
    </subcellularLocation>
</comment>
<feature type="transmembrane region" description="Helical" evidence="6">
    <location>
        <begin position="355"/>
        <end position="375"/>
    </location>
</feature>
<feature type="transmembrane region" description="Helical" evidence="6">
    <location>
        <begin position="324"/>
        <end position="343"/>
    </location>
</feature>
<organism evidence="8 9">
    <name type="scientific">Verminephrobacter eiseniae (strain EF01-2)</name>
    <dbReference type="NCBI Taxonomy" id="391735"/>
    <lineage>
        <taxon>Bacteria</taxon>
        <taxon>Pseudomonadati</taxon>
        <taxon>Pseudomonadota</taxon>
        <taxon>Betaproteobacteria</taxon>
        <taxon>Burkholderiales</taxon>
        <taxon>Comamonadaceae</taxon>
        <taxon>Verminephrobacter</taxon>
    </lineage>
</organism>
<keyword evidence="5 6" id="KW-0472">Membrane</keyword>
<evidence type="ECO:0000256" key="6">
    <source>
        <dbReference type="SAM" id="Phobius"/>
    </source>
</evidence>
<sequence length="1051" mass="114931">MLRSSIAFIVRRKFLVIAAITLLTIFFGTQVRNLKIVIDPNTMLPKSHLNVVGTNIAESLFGSKHVVVIGVSAADGGSALRPEVLSVVARMSTQMADIPGVKRHTLMSVSADKAKSISGSETEMRVEPMLDSPINAAAAAQLGKHIADNPIYQGTLVSTDGTVASISFAIKSGQSGFREIMDKVQAVVEKESSSTITINSSGAPVFFAAVERFAQRMAFLFPIALLLIGLIHFEAFRTVQGLILPLVTALLAVIWGLGIMGAAKVPMDAFNATTPILILAVAAGHAVQILKRYYEEYDRTTLANPDDAPAVANEKAIIESLTKVAPVMLTAGFVAALGFFSLITFDVATIRTFGIFTGVGILSALLIELTFIPALRSYLPAPPKAKQVSAQESRRLWDRLSDAVATTVLARRKTIVMAFLLIGAISSGGLLFINQENSTKSYFGKNLPVRQQDRFLNNKMAGTNTLYVVFQGDRPDRMKEPAVLKVIEEAQRYIETLPDVGKTVSIVDLIKQMNRSMNAGAAQFNVLPASQDMVSQYLLLYSMSGQPTDFDSYIDYEYRNANLIVWMKNDSSKYAASIVTSIRDHLQTRLPKGISVQIGGSVPQSSALSETLVHGKILNISQMIFVVFVAGIVIFRSLLAGIYLIVPLLVTVLVNFGVMGVTGIPLNTPNSVASAMAIGIGADYAIYILYRMREELQRLGDFDLALRETLRTAGKAVVYVATAIAGGYSVLMLSFNFYVHIWFGILIVMSMVVSALSALILVPALLKAFPPNFLSRGVRRPLSPALASTAVVLLALGVVMSHQSAQAQELKADEIMERNYQATRVDNSLSEATFRLISSSGQERVRKTFGATKLQLDGVGNRRVIRFLSPSDVRNTTTLLVENAANEDEIWVYLPALKKPRRLAGNNKKSSFVGTDLSYGDLVGHKPQNWTHKFVRQEKLATFTTYVVESVPKSPDIAVDSGYSKRVSWIDKDSFVAIKVDFYDPAGTLLKTADSSELKQVDIKNRKWQPMLVQVKNHQTNGSTIVKMEKFDANTKVSDEYFSVRYLEKEK</sequence>
<dbReference type="STRING" id="391735.Veis_2986"/>
<feature type="transmembrane region" description="Helical" evidence="6">
    <location>
        <begin position="269"/>
        <end position="290"/>
    </location>
</feature>
<dbReference type="Gene3D" id="1.20.1640.10">
    <property type="entry name" value="Multidrug efflux transporter AcrB transmembrane domain"/>
    <property type="match status" value="2"/>
</dbReference>
<feature type="transmembrane region" description="Helical" evidence="6">
    <location>
        <begin position="242"/>
        <end position="263"/>
    </location>
</feature>
<name>A1WM62_VEREI</name>
<protein>
    <submittedName>
        <fullName evidence="8">Exporters of the RND superfamily-like protein</fullName>
    </submittedName>
</protein>
<evidence type="ECO:0000256" key="5">
    <source>
        <dbReference type="ARBA" id="ARBA00023136"/>
    </source>
</evidence>
<dbReference type="eggNOG" id="COG1033">
    <property type="taxonomic scope" value="Bacteria"/>
</dbReference>
<feature type="domain" description="SSD" evidence="7">
    <location>
        <begin position="246"/>
        <end position="378"/>
    </location>
</feature>
<dbReference type="Pfam" id="PF03176">
    <property type="entry name" value="MMPL"/>
    <property type="match status" value="2"/>
</dbReference>
<feature type="transmembrane region" description="Helical" evidence="6">
    <location>
        <begin position="672"/>
        <end position="690"/>
    </location>
</feature>
<gene>
    <name evidence="8" type="ordered locus">Veis_2986</name>
</gene>
<evidence type="ECO:0000256" key="4">
    <source>
        <dbReference type="ARBA" id="ARBA00022989"/>
    </source>
</evidence>
<dbReference type="PANTHER" id="PTHR33406">
    <property type="entry name" value="MEMBRANE PROTEIN MJ1562-RELATED"/>
    <property type="match status" value="1"/>
</dbReference>
<dbReference type="SUPFAM" id="SSF82866">
    <property type="entry name" value="Multidrug efflux transporter AcrB transmembrane domain"/>
    <property type="match status" value="2"/>
</dbReference>
<dbReference type="AlphaFoldDB" id="A1WM62"/>
<dbReference type="HOGENOM" id="CLU_008861_0_0_4"/>
<dbReference type="EMBL" id="CP000542">
    <property type="protein sequence ID" value="ABM58719.1"/>
    <property type="molecule type" value="Genomic_DNA"/>
</dbReference>
<dbReference type="InterPro" id="IPR004869">
    <property type="entry name" value="MMPL_dom"/>
</dbReference>
<keyword evidence="2" id="KW-1003">Cell membrane</keyword>
<dbReference type="InterPro" id="IPR000731">
    <property type="entry name" value="SSD"/>
</dbReference>
<feature type="transmembrane region" description="Helical" evidence="6">
    <location>
        <begin position="716"/>
        <end position="735"/>
    </location>
</feature>
<evidence type="ECO:0000313" key="8">
    <source>
        <dbReference type="EMBL" id="ABM58719.1"/>
    </source>
</evidence>
<dbReference type="Pfam" id="PF17131">
    <property type="entry name" value="LolA_like"/>
    <property type="match status" value="1"/>
</dbReference>
<dbReference type="CDD" id="cd16329">
    <property type="entry name" value="LolA_like"/>
    <property type="match status" value="1"/>
</dbReference>
<dbReference type="GeneID" id="76461459"/>
<feature type="transmembrane region" description="Helical" evidence="6">
    <location>
        <begin position="781"/>
        <end position="800"/>
    </location>
</feature>
<feature type="transmembrane region" description="Helical" evidence="6">
    <location>
        <begin position="617"/>
        <end position="635"/>
    </location>
</feature>
<dbReference type="KEGG" id="vei:Veis_2986"/>
<feature type="transmembrane region" description="Helical" evidence="6">
    <location>
        <begin position="217"/>
        <end position="235"/>
    </location>
</feature>
<dbReference type="GO" id="GO:0005886">
    <property type="term" value="C:plasma membrane"/>
    <property type="evidence" value="ECO:0007669"/>
    <property type="project" value="UniProtKB-SubCell"/>
</dbReference>
<evidence type="ECO:0000256" key="3">
    <source>
        <dbReference type="ARBA" id="ARBA00022692"/>
    </source>
</evidence>
<dbReference type="InterPro" id="IPR050545">
    <property type="entry name" value="Mycobact_MmpL"/>
</dbReference>
<reference evidence="9" key="1">
    <citation type="submission" date="2006-12" db="EMBL/GenBank/DDBJ databases">
        <title>Complete sequence of chromosome 1 of Verminephrobacter eiseniae EF01-2.</title>
        <authorList>
            <person name="Copeland A."/>
            <person name="Lucas S."/>
            <person name="Lapidus A."/>
            <person name="Barry K."/>
            <person name="Detter J.C."/>
            <person name="Glavina del Rio T."/>
            <person name="Dalin E."/>
            <person name="Tice H."/>
            <person name="Pitluck S."/>
            <person name="Chertkov O."/>
            <person name="Brettin T."/>
            <person name="Bruce D."/>
            <person name="Han C."/>
            <person name="Tapia R."/>
            <person name="Gilna P."/>
            <person name="Schmutz J."/>
            <person name="Larimer F."/>
            <person name="Land M."/>
            <person name="Hauser L."/>
            <person name="Kyrpides N."/>
            <person name="Kim E."/>
            <person name="Stahl D."/>
            <person name="Richardson P."/>
        </authorList>
    </citation>
    <scope>NUCLEOTIDE SEQUENCE [LARGE SCALE GENOMIC DNA]</scope>
    <source>
        <strain evidence="9">EF01-2</strain>
    </source>
</reference>
<feature type="transmembrane region" description="Helical" evidence="6">
    <location>
        <begin position="741"/>
        <end position="769"/>
    </location>
</feature>
<dbReference type="OrthoDB" id="9803781at2"/>
<proteinExistence type="predicted"/>
<evidence type="ECO:0000256" key="2">
    <source>
        <dbReference type="ARBA" id="ARBA00022475"/>
    </source>
</evidence>
<dbReference type="Gene3D" id="2.50.20.10">
    <property type="entry name" value="Lipoprotein localisation LolA/LolB/LppX"/>
    <property type="match status" value="1"/>
</dbReference>
<keyword evidence="4 6" id="KW-1133">Transmembrane helix</keyword>
<evidence type="ECO:0000256" key="1">
    <source>
        <dbReference type="ARBA" id="ARBA00004651"/>
    </source>
</evidence>
<dbReference type="PANTHER" id="PTHR33406:SF13">
    <property type="entry name" value="MEMBRANE PROTEIN YDFJ"/>
    <property type="match status" value="1"/>
</dbReference>
<dbReference type="Proteomes" id="UP000000374">
    <property type="component" value="Chromosome"/>
</dbReference>